<sequence length="141" mass="15855">MVERFLIDGGSSVDVLFLSTFENMGLNWSALKSTYQSLFAFNSCKISPLDVVTLKVCAIERFLDVDFIIIDCESSFNAIMGRGWIHTMHGVTSTLHHVLRYQSKNDTYTIDIKGDQASMRKCFSTTLKGIDRSTIVLTGDR</sequence>
<name>A0A2P5DED5_PARAD</name>
<dbReference type="CDD" id="cd00303">
    <property type="entry name" value="retropepsin_like"/>
    <property type="match status" value="1"/>
</dbReference>
<dbReference type="Gene3D" id="2.40.70.10">
    <property type="entry name" value="Acid Proteases"/>
    <property type="match status" value="1"/>
</dbReference>
<dbReference type="AlphaFoldDB" id="A0A2P5DED5"/>
<dbReference type="InterPro" id="IPR021109">
    <property type="entry name" value="Peptidase_aspartic_dom_sf"/>
</dbReference>
<comment type="caution">
    <text evidence="1">The sequence shown here is derived from an EMBL/GenBank/DDBJ whole genome shotgun (WGS) entry which is preliminary data.</text>
</comment>
<accession>A0A2P5DED5</accession>
<evidence type="ECO:0000313" key="1">
    <source>
        <dbReference type="EMBL" id="PON71637.1"/>
    </source>
</evidence>
<dbReference type="Proteomes" id="UP000237105">
    <property type="component" value="Unassembled WGS sequence"/>
</dbReference>
<reference evidence="2" key="1">
    <citation type="submission" date="2016-06" db="EMBL/GenBank/DDBJ databases">
        <title>Parallel loss of symbiosis genes in relatives of nitrogen-fixing non-legume Parasponia.</title>
        <authorList>
            <person name="Van Velzen R."/>
            <person name="Holmer R."/>
            <person name="Bu F."/>
            <person name="Rutten L."/>
            <person name="Van Zeijl A."/>
            <person name="Liu W."/>
            <person name="Santuari L."/>
            <person name="Cao Q."/>
            <person name="Sharma T."/>
            <person name="Shen D."/>
            <person name="Roswanjaya Y."/>
            <person name="Wardhani T."/>
            <person name="Kalhor M.S."/>
            <person name="Jansen J."/>
            <person name="Van den Hoogen J."/>
            <person name="Gungor B."/>
            <person name="Hartog M."/>
            <person name="Hontelez J."/>
            <person name="Verver J."/>
            <person name="Yang W.-C."/>
            <person name="Schijlen E."/>
            <person name="Repin R."/>
            <person name="Schilthuizen M."/>
            <person name="Schranz E."/>
            <person name="Heidstra R."/>
            <person name="Miyata K."/>
            <person name="Fedorova E."/>
            <person name="Kohlen W."/>
            <person name="Bisseling T."/>
            <person name="Smit S."/>
            <person name="Geurts R."/>
        </authorList>
    </citation>
    <scope>NUCLEOTIDE SEQUENCE [LARGE SCALE GENOMIC DNA]</scope>
    <source>
        <strain evidence="2">cv. WU1-14</strain>
    </source>
</reference>
<proteinExistence type="predicted"/>
<protein>
    <submittedName>
        <fullName evidence="1">Uncharacterized protein</fullName>
    </submittedName>
</protein>
<dbReference type="EMBL" id="JXTB01000043">
    <property type="protein sequence ID" value="PON71637.1"/>
    <property type="molecule type" value="Genomic_DNA"/>
</dbReference>
<dbReference type="PANTHER" id="PTHR33240">
    <property type="entry name" value="OS08G0508500 PROTEIN"/>
    <property type="match status" value="1"/>
</dbReference>
<organism evidence="1 2">
    <name type="scientific">Parasponia andersonii</name>
    <name type="common">Sponia andersonii</name>
    <dbReference type="NCBI Taxonomy" id="3476"/>
    <lineage>
        <taxon>Eukaryota</taxon>
        <taxon>Viridiplantae</taxon>
        <taxon>Streptophyta</taxon>
        <taxon>Embryophyta</taxon>
        <taxon>Tracheophyta</taxon>
        <taxon>Spermatophyta</taxon>
        <taxon>Magnoliopsida</taxon>
        <taxon>eudicotyledons</taxon>
        <taxon>Gunneridae</taxon>
        <taxon>Pentapetalae</taxon>
        <taxon>rosids</taxon>
        <taxon>fabids</taxon>
        <taxon>Rosales</taxon>
        <taxon>Cannabaceae</taxon>
        <taxon>Parasponia</taxon>
    </lineage>
</organism>
<evidence type="ECO:0000313" key="2">
    <source>
        <dbReference type="Proteomes" id="UP000237105"/>
    </source>
</evidence>
<dbReference type="OrthoDB" id="1166097at2759"/>
<gene>
    <name evidence="1" type="ORF">PanWU01x14_070920</name>
</gene>
<keyword evidence="2" id="KW-1185">Reference proteome</keyword>
<dbReference type="PANTHER" id="PTHR33240:SF8">
    <property type="entry name" value="OS03G0439900 PROTEIN"/>
    <property type="match status" value="1"/>
</dbReference>